<evidence type="ECO:0000256" key="1">
    <source>
        <dbReference type="SAM" id="Phobius"/>
    </source>
</evidence>
<gene>
    <name evidence="2" type="ORF">EsVE80_07320</name>
</gene>
<organism evidence="2 3">
    <name type="scientific">Enterococcus saigonensis</name>
    <dbReference type="NCBI Taxonomy" id="1805431"/>
    <lineage>
        <taxon>Bacteria</taxon>
        <taxon>Bacillati</taxon>
        <taxon>Bacillota</taxon>
        <taxon>Bacilli</taxon>
        <taxon>Lactobacillales</taxon>
        <taxon>Enterococcaceae</taxon>
        <taxon>Enterococcus</taxon>
    </lineage>
</organism>
<accession>A0A679IAX5</accession>
<dbReference type="KEGG" id="esg:EsVE80_07320"/>
<name>A0A679IAX5_9ENTE</name>
<reference evidence="2 3" key="1">
    <citation type="submission" date="2020-02" db="EMBL/GenBank/DDBJ databases">
        <title>Characterization of vanA genotype vancomycin-resistant Enterococcus saigonensis VE80.</title>
        <authorList>
            <person name="Harada T."/>
            <person name="Motooka D."/>
            <person name="Nakamura S."/>
            <person name="Yamamoto Y."/>
            <person name="Kawahara R."/>
            <person name="Kawatsu K."/>
        </authorList>
    </citation>
    <scope>NUCLEOTIDE SEQUENCE [LARGE SCALE GENOMIC DNA]</scope>
    <source>
        <strain evidence="2 3">VE80</strain>
    </source>
</reference>
<keyword evidence="3" id="KW-1185">Reference proteome</keyword>
<evidence type="ECO:0000313" key="2">
    <source>
        <dbReference type="EMBL" id="BCA85209.1"/>
    </source>
</evidence>
<evidence type="ECO:0000313" key="3">
    <source>
        <dbReference type="Proteomes" id="UP000502998"/>
    </source>
</evidence>
<protein>
    <submittedName>
        <fullName evidence="2">Uncharacterized protein</fullName>
    </submittedName>
</protein>
<sequence>MKKRIIVSFVLAYLLTTKAIKERRSHSYFLFLGVCFFIVMARLVYISILLKSKDEH</sequence>
<dbReference type="AlphaFoldDB" id="A0A679IAX5"/>
<dbReference type="Proteomes" id="UP000502998">
    <property type="component" value="Chromosome"/>
</dbReference>
<dbReference type="EMBL" id="AP022822">
    <property type="protein sequence ID" value="BCA85209.1"/>
    <property type="molecule type" value="Genomic_DNA"/>
</dbReference>
<proteinExistence type="predicted"/>
<feature type="transmembrane region" description="Helical" evidence="1">
    <location>
        <begin position="29"/>
        <end position="50"/>
    </location>
</feature>
<keyword evidence="1" id="KW-1133">Transmembrane helix</keyword>
<keyword evidence="1" id="KW-0812">Transmembrane</keyword>
<keyword evidence="1" id="KW-0472">Membrane</keyword>